<dbReference type="SMART" id="SM00110">
    <property type="entry name" value="C1Q"/>
    <property type="match status" value="1"/>
</dbReference>
<dbReference type="InterPro" id="IPR001073">
    <property type="entry name" value="C1q_dom"/>
</dbReference>
<sequence>MTFVKHFLVYIWCIGGFSYCFHGDSLLEDEIKKVEDLVSLYTKQNNTFHEKFNLVEMELKSLKADLNVPLGKGIQAQTMNTNAKLNAQEKGMRRENQAQPSTPSVGFSATMIEHNQDMNLQDTVKFQNLVTNYGNGFDHISGIFRAPIRGLYFFSVVILSHAGEDMETEIVKNGDGYFRTYSGDSTTWNAGRQSTVLQLDTGDQVWIRILNLVPSVNNGNVRIFGYGFSSFSGFLIS</sequence>
<organism evidence="6 7">
    <name type="scientific">Mytilus galloprovincialis</name>
    <name type="common">Mediterranean mussel</name>
    <dbReference type="NCBI Taxonomy" id="29158"/>
    <lineage>
        <taxon>Eukaryota</taxon>
        <taxon>Metazoa</taxon>
        <taxon>Spiralia</taxon>
        <taxon>Lophotrochozoa</taxon>
        <taxon>Mollusca</taxon>
        <taxon>Bivalvia</taxon>
        <taxon>Autobranchia</taxon>
        <taxon>Pteriomorphia</taxon>
        <taxon>Mytilida</taxon>
        <taxon>Mytiloidea</taxon>
        <taxon>Mytilidae</taxon>
        <taxon>Mytilinae</taxon>
        <taxon>Mytilus</taxon>
    </lineage>
</organism>
<reference evidence="6" key="1">
    <citation type="submission" date="2018-11" db="EMBL/GenBank/DDBJ databases">
        <authorList>
            <person name="Alioto T."/>
            <person name="Alioto T."/>
        </authorList>
    </citation>
    <scope>NUCLEOTIDE SEQUENCE</scope>
</reference>
<dbReference type="PROSITE" id="PS50871">
    <property type="entry name" value="C1Q"/>
    <property type="match status" value="1"/>
</dbReference>
<dbReference type="GO" id="GO:0005576">
    <property type="term" value="C:extracellular region"/>
    <property type="evidence" value="ECO:0007669"/>
    <property type="project" value="UniProtKB-SubCell"/>
</dbReference>
<dbReference type="SUPFAM" id="SSF49842">
    <property type="entry name" value="TNF-like"/>
    <property type="match status" value="1"/>
</dbReference>
<evidence type="ECO:0000259" key="5">
    <source>
        <dbReference type="PROSITE" id="PS50871"/>
    </source>
</evidence>
<proteinExistence type="predicted"/>
<dbReference type="Pfam" id="PF00386">
    <property type="entry name" value="C1q"/>
    <property type="match status" value="1"/>
</dbReference>
<feature type="chain" id="PRO_5032525057" description="C1q domain-containing protein" evidence="4">
    <location>
        <begin position="24"/>
        <end position="237"/>
    </location>
</feature>
<dbReference type="OrthoDB" id="6161780at2759"/>
<dbReference type="PANTHER" id="PTHR22923:SF116">
    <property type="entry name" value="C1Q DOMAIN-CONTAINING PROTEIN"/>
    <property type="match status" value="1"/>
</dbReference>
<comment type="subcellular location">
    <subcellularLocation>
        <location evidence="1">Secreted</location>
    </subcellularLocation>
</comment>
<feature type="signal peptide" evidence="4">
    <location>
        <begin position="1"/>
        <end position="23"/>
    </location>
</feature>
<keyword evidence="7" id="KW-1185">Reference proteome</keyword>
<name>A0A8B6E3B5_MYTGA</name>
<dbReference type="Gene3D" id="2.60.120.40">
    <property type="match status" value="1"/>
</dbReference>
<dbReference type="Proteomes" id="UP000596742">
    <property type="component" value="Unassembled WGS sequence"/>
</dbReference>
<evidence type="ECO:0000256" key="1">
    <source>
        <dbReference type="ARBA" id="ARBA00004613"/>
    </source>
</evidence>
<evidence type="ECO:0000256" key="2">
    <source>
        <dbReference type="ARBA" id="ARBA00022525"/>
    </source>
</evidence>
<evidence type="ECO:0000313" key="6">
    <source>
        <dbReference type="EMBL" id="VDI28982.1"/>
    </source>
</evidence>
<dbReference type="AlphaFoldDB" id="A0A8B6E3B5"/>
<keyword evidence="3 4" id="KW-0732">Signal</keyword>
<feature type="domain" description="C1q" evidence="5">
    <location>
        <begin position="100"/>
        <end position="237"/>
    </location>
</feature>
<comment type="caution">
    <text evidence="6">The sequence shown here is derived from an EMBL/GenBank/DDBJ whole genome shotgun (WGS) entry which is preliminary data.</text>
</comment>
<evidence type="ECO:0000256" key="3">
    <source>
        <dbReference type="ARBA" id="ARBA00022729"/>
    </source>
</evidence>
<dbReference type="PANTHER" id="PTHR22923">
    <property type="entry name" value="CEREBELLIN-RELATED"/>
    <property type="match status" value="1"/>
</dbReference>
<dbReference type="InterPro" id="IPR008983">
    <property type="entry name" value="Tumour_necrosis_fac-like_dom"/>
</dbReference>
<dbReference type="PRINTS" id="PR00007">
    <property type="entry name" value="COMPLEMNTC1Q"/>
</dbReference>
<gene>
    <name evidence="6" type="ORF">MGAL_10B043530</name>
</gene>
<evidence type="ECO:0000313" key="7">
    <source>
        <dbReference type="Proteomes" id="UP000596742"/>
    </source>
</evidence>
<dbReference type="InterPro" id="IPR050822">
    <property type="entry name" value="Cerebellin_Synaptic_Org"/>
</dbReference>
<protein>
    <recommendedName>
        <fullName evidence="5">C1q domain-containing protein</fullName>
    </recommendedName>
</protein>
<keyword evidence="2" id="KW-0964">Secreted</keyword>
<evidence type="ECO:0000256" key="4">
    <source>
        <dbReference type="SAM" id="SignalP"/>
    </source>
</evidence>
<dbReference type="EMBL" id="UYJE01004551">
    <property type="protein sequence ID" value="VDI28982.1"/>
    <property type="molecule type" value="Genomic_DNA"/>
</dbReference>
<accession>A0A8B6E3B5</accession>